<dbReference type="InterPro" id="IPR006445">
    <property type="entry name" value="Phage-assoc_HI1409"/>
</dbReference>
<evidence type="ECO:0000313" key="3">
    <source>
        <dbReference type="Proteomes" id="UP000191025"/>
    </source>
</evidence>
<dbReference type="AlphaFoldDB" id="A0A1V4GWB1"/>
<comment type="caution">
    <text evidence="2">The sequence shown here is derived from an EMBL/GenBank/DDBJ whole genome shotgun (WGS) entry which is preliminary data.</text>
</comment>
<proteinExistence type="predicted"/>
<dbReference type="Pfam" id="PF06381">
    <property type="entry name" value="Phage_portal_3"/>
    <property type="match status" value="1"/>
</dbReference>
<organism evidence="2 3">
    <name type="scientific">Moraxella lacunata</name>
    <dbReference type="NCBI Taxonomy" id="477"/>
    <lineage>
        <taxon>Bacteria</taxon>
        <taxon>Pseudomonadati</taxon>
        <taxon>Pseudomonadota</taxon>
        <taxon>Gammaproteobacteria</taxon>
        <taxon>Moraxellales</taxon>
        <taxon>Moraxellaceae</taxon>
        <taxon>Moraxella</taxon>
    </lineage>
</organism>
<name>A0A1V4GWB1_MORLA</name>
<sequence length="423" mass="47672">MLKQLLKIADSTLVNLVSKMGTNQDKASHDRFAFFVPKSVYELDNIYQSDWVAGKIINRPTQDMFRKGYYFTGVAGSSLTRLNAELKRLKADTHLAQAVSWARLYGKAYILLASHDNDDLTKPLNTAKGLSYIKALSVKQLSPTSDYLPASQAGGFFDKPKFYQIQNMEQALGLVHHSRVLVIEWQDGVSVLQKVYDELLRFARVNNNASSLVHESKIDVIRTPDLATQIEMNSDNAFKRFSLVNMMKSNNGMLVLDKEEEYDSKAYSFGGLPELMREFAIQTSGACDIPYTILFGQSPAGMNATGEHDTANYYDTVASYQSLYLKPLFDDLLDIVCGYLGLTAELHFNPLWQIDEKTLSEVEKNHAERHKIYLELGIITESQIAKQLVEEKTYTVIDDTHIKLLERLNADSIATDFDTGDTP</sequence>
<reference evidence="3" key="1">
    <citation type="submission" date="2017-03" db="EMBL/GenBank/DDBJ databases">
        <title>Draft genome sequence of Moraxella equi CCUG 4950T type strain.</title>
        <authorList>
            <person name="Salva-Serra F."/>
            <person name="Engstrom-Jakobsson H."/>
            <person name="Thorell K."/>
            <person name="Jaen-Luchoro D."/>
            <person name="Gonzales-Siles L."/>
            <person name="Karlsson R."/>
            <person name="Yazdan S."/>
            <person name="Boulund F."/>
            <person name="Johnning A."/>
            <person name="Engstrand L."/>
            <person name="Kristiansson E."/>
            <person name="Moore E."/>
        </authorList>
    </citation>
    <scope>NUCLEOTIDE SEQUENCE [LARGE SCALE GENOMIC DNA]</scope>
    <source>
        <strain evidence="3">CCUG 4441</strain>
    </source>
</reference>
<feature type="domain" description="Anti-CBASS protein Acb1-like N-terminal" evidence="1">
    <location>
        <begin position="42"/>
        <end position="369"/>
    </location>
</feature>
<dbReference type="RefSeq" id="WP_062498449.1">
    <property type="nucleotide sequence ID" value="NZ_MXAN01000046.1"/>
</dbReference>
<evidence type="ECO:0000313" key="2">
    <source>
        <dbReference type="EMBL" id="OPH36720.1"/>
    </source>
</evidence>
<protein>
    <recommendedName>
        <fullName evidence="1">Anti-CBASS protein Acb1-like N-terminal domain-containing protein</fullName>
    </recommendedName>
</protein>
<dbReference type="EMBL" id="MXAN01000046">
    <property type="protein sequence ID" value="OPH36720.1"/>
    <property type="molecule type" value="Genomic_DNA"/>
</dbReference>
<gene>
    <name evidence="2" type="ORF">B5J94_06660</name>
</gene>
<evidence type="ECO:0000259" key="1">
    <source>
        <dbReference type="Pfam" id="PF06381"/>
    </source>
</evidence>
<dbReference type="InterPro" id="IPR024459">
    <property type="entry name" value="Acb1-like_N"/>
</dbReference>
<dbReference type="Proteomes" id="UP000191025">
    <property type="component" value="Unassembled WGS sequence"/>
</dbReference>
<accession>A0A1V4GWB1</accession>
<dbReference type="NCBIfam" id="TIGR01555">
    <property type="entry name" value="phge_rel_HI1409"/>
    <property type="match status" value="1"/>
</dbReference>